<dbReference type="SUPFAM" id="SSF51735">
    <property type="entry name" value="NAD(P)-binding Rossmann-fold domains"/>
    <property type="match status" value="1"/>
</dbReference>
<accession>A0AAN8FRC9</accession>
<dbReference type="GO" id="GO:0006108">
    <property type="term" value="P:malate metabolic process"/>
    <property type="evidence" value="ECO:0007669"/>
    <property type="project" value="TreeGrafter"/>
</dbReference>
<organism evidence="4 5">
    <name type="scientific">Trichostrongylus colubriformis</name>
    <name type="common">Black scour worm</name>
    <dbReference type="NCBI Taxonomy" id="6319"/>
    <lineage>
        <taxon>Eukaryota</taxon>
        <taxon>Metazoa</taxon>
        <taxon>Ecdysozoa</taxon>
        <taxon>Nematoda</taxon>
        <taxon>Chromadorea</taxon>
        <taxon>Rhabditida</taxon>
        <taxon>Rhabditina</taxon>
        <taxon>Rhabditomorpha</taxon>
        <taxon>Strongyloidea</taxon>
        <taxon>Trichostrongylidae</taxon>
        <taxon>Trichostrongylus</taxon>
    </lineage>
</organism>
<keyword evidence="5" id="KW-1185">Reference proteome</keyword>
<dbReference type="SMART" id="SM00919">
    <property type="entry name" value="Malic_M"/>
    <property type="match status" value="1"/>
</dbReference>
<comment type="caution">
    <text evidence="4">The sequence shown here is derived from an EMBL/GenBank/DDBJ whole genome shotgun (WGS) entry which is preliminary data.</text>
</comment>
<gene>
    <name evidence="4" type="ORF">GCK32_016035</name>
</gene>
<reference evidence="4 5" key="1">
    <citation type="submission" date="2019-10" db="EMBL/GenBank/DDBJ databases">
        <title>Assembly and Annotation for the nematode Trichostrongylus colubriformis.</title>
        <authorList>
            <person name="Martin J."/>
        </authorList>
    </citation>
    <scope>NUCLEOTIDE SEQUENCE [LARGE SCALE GENOMIC DNA]</scope>
    <source>
        <strain evidence="4">G859</strain>
        <tissue evidence="4">Whole worm</tissue>
    </source>
</reference>
<evidence type="ECO:0000256" key="1">
    <source>
        <dbReference type="PIRSR" id="PIRSR000106-2"/>
    </source>
</evidence>
<dbReference type="InterPro" id="IPR037062">
    <property type="entry name" value="Malic_N_dom_sf"/>
</dbReference>
<dbReference type="GO" id="GO:0046872">
    <property type="term" value="F:metal ion binding"/>
    <property type="evidence" value="ECO:0007669"/>
    <property type="project" value="UniProtKB-KW"/>
</dbReference>
<dbReference type="PRINTS" id="PR00072">
    <property type="entry name" value="MALOXRDTASE"/>
</dbReference>
<dbReference type="PIRSF" id="PIRSF000106">
    <property type="entry name" value="ME"/>
    <property type="match status" value="1"/>
</dbReference>
<feature type="non-terminal residue" evidence="4">
    <location>
        <position position="1"/>
    </location>
</feature>
<dbReference type="GO" id="GO:0005739">
    <property type="term" value="C:mitochondrion"/>
    <property type="evidence" value="ECO:0007669"/>
    <property type="project" value="TreeGrafter"/>
</dbReference>
<evidence type="ECO:0000259" key="3">
    <source>
        <dbReference type="SMART" id="SM00919"/>
    </source>
</evidence>
<dbReference type="InterPro" id="IPR001891">
    <property type="entry name" value="Malic_OxRdtase"/>
</dbReference>
<dbReference type="GO" id="GO:0004473">
    <property type="term" value="F:malate dehydrogenase (decarboxylating) (NADP+) activity"/>
    <property type="evidence" value="ECO:0007669"/>
    <property type="project" value="TreeGrafter"/>
</dbReference>
<dbReference type="InterPro" id="IPR046346">
    <property type="entry name" value="Aminoacid_DH-like_N_sf"/>
</dbReference>
<name>A0AAN8FRC9_TRICO</name>
<dbReference type="AlphaFoldDB" id="A0AAN8FRC9"/>
<dbReference type="PANTHER" id="PTHR23406">
    <property type="entry name" value="MALIC ENZYME-RELATED"/>
    <property type="match status" value="1"/>
</dbReference>
<dbReference type="PROSITE" id="PS00331">
    <property type="entry name" value="MALIC_ENZYMES"/>
    <property type="match status" value="1"/>
</dbReference>
<comment type="cofactor">
    <cofactor evidence="2">
        <name>Mg(2+)</name>
        <dbReference type="ChEBI" id="CHEBI:18420"/>
    </cofactor>
    <cofactor evidence="2">
        <name>Mn(2+)</name>
        <dbReference type="ChEBI" id="CHEBI:29035"/>
    </cofactor>
    <text evidence="2">Divalent metal cations. Prefers magnesium or manganese.</text>
</comment>
<dbReference type="PANTHER" id="PTHR23406:SF90">
    <property type="entry name" value="MALIC ENZYME-RELATED"/>
    <property type="match status" value="1"/>
</dbReference>
<protein>
    <submittedName>
        <fullName evidence="4">NADP-malic enzyme</fullName>
    </submittedName>
</protein>
<sequence length="275" mass="30493">QCKINLCAFHCLKIFVCINIIILKKNPYFHSRFGQDTLIQFEDFAFANAFKFLDKYREDYCMFNDDIQGTASVIVAGLLATTRVTKKKLCEQKFLFHGAGAAGLGIAELMVMQMVSEGASKEQAWNNIYMIDIDGLVTTKRAQNMTERHRQFAKDLPESKNLLEIVQTVKPNGLIGVSTQGGAFTAEVIKAMAEINERPIIFPLSNPTQKAECTAEQAIKGTDGKVLFASGSPFPNVEYNGKLFKPGQGNNSYIFPGVGLSAVLWRAKKIPDMAF</sequence>
<feature type="binding site" evidence="1">
    <location>
        <position position="250"/>
    </location>
    <ligand>
        <name>(S)-malate</name>
        <dbReference type="ChEBI" id="CHEBI:15589"/>
    </ligand>
</feature>
<proteinExistence type="predicted"/>
<dbReference type="InterPro" id="IPR012302">
    <property type="entry name" value="Malic_NAD-bd"/>
</dbReference>
<feature type="domain" description="Malic enzyme NAD-binding" evidence="3">
    <location>
        <begin position="67"/>
        <end position="275"/>
    </location>
</feature>
<dbReference type="Gene3D" id="3.40.50.720">
    <property type="entry name" value="NAD(P)-binding Rossmann-like Domain"/>
    <property type="match status" value="1"/>
</dbReference>
<feature type="non-terminal residue" evidence="4">
    <location>
        <position position="275"/>
    </location>
</feature>
<feature type="binding site" evidence="2">
    <location>
        <position position="66"/>
    </location>
    <ligand>
        <name>a divalent metal cation</name>
        <dbReference type="ChEBI" id="CHEBI:60240"/>
    </ligand>
</feature>
<evidence type="ECO:0000313" key="5">
    <source>
        <dbReference type="Proteomes" id="UP001331761"/>
    </source>
</evidence>
<dbReference type="Proteomes" id="UP001331761">
    <property type="component" value="Unassembled WGS sequence"/>
</dbReference>
<dbReference type="Pfam" id="PF03949">
    <property type="entry name" value="Malic_M"/>
    <property type="match status" value="1"/>
</dbReference>
<dbReference type="Gene3D" id="3.40.50.10380">
    <property type="entry name" value="Malic enzyme, N-terminal domain"/>
    <property type="match status" value="1"/>
</dbReference>
<keyword evidence="2" id="KW-0479">Metal-binding</keyword>
<dbReference type="SUPFAM" id="SSF53223">
    <property type="entry name" value="Aminoacid dehydrogenase-like, N-terminal domain"/>
    <property type="match status" value="1"/>
</dbReference>
<dbReference type="GO" id="GO:0051287">
    <property type="term" value="F:NAD binding"/>
    <property type="evidence" value="ECO:0007669"/>
    <property type="project" value="InterPro"/>
</dbReference>
<feature type="binding site" evidence="2">
    <location>
        <position position="42"/>
    </location>
    <ligand>
        <name>a divalent metal cation</name>
        <dbReference type="ChEBI" id="CHEBI:60240"/>
    </ligand>
</feature>
<feature type="binding site" evidence="2">
    <location>
        <position position="43"/>
    </location>
    <ligand>
        <name>a divalent metal cation</name>
        <dbReference type="ChEBI" id="CHEBI:60240"/>
    </ligand>
</feature>
<evidence type="ECO:0000313" key="4">
    <source>
        <dbReference type="EMBL" id="KAK5974608.1"/>
    </source>
</evidence>
<evidence type="ECO:0000256" key="2">
    <source>
        <dbReference type="PIRSR" id="PIRSR000106-3"/>
    </source>
</evidence>
<dbReference type="InterPro" id="IPR036291">
    <property type="entry name" value="NAD(P)-bd_dom_sf"/>
</dbReference>
<dbReference type="EMBL" id="WIXE01014048">
    <property type="protein sequence ID" value="KAK5974608.1"/>
    <property type="molecule type" value="Genomic_DNA"/>
</dbReference>
<feature type="binding site" evidence="1">
    <location>
        <position position="206"/>
    </location>
    <ligand>
        <name>(S)-malate</name>
        <dbReference type="ChEBI" id="CHEBI:15589"/>
    </ligand>
</feature>
<dbReference type="InterPro" id="IPR015884">
    <property type="entry name" value="Malic_enzyme_CS"/>
</dbReference>